<protein>
    <submittedName>
        <fullName evidence="1">Uncharacterized protein</fullName>
    </submittedName>
</protein>
<accession>A0ABQ1MIS3</accession>
<dbReference type="EMBL" id="BMIK01000016">
    <property type="protein sequence ID" value="GGC41216.1"/>
    <property type="molecule type" value="Genomic_DNA"/>
</dbReference>
<reference evidence="2" key="1">
    <citation type="journal article" date="2019" name="Int. J. Syst. Evol. Microbiol.">
        <title>The Global Catalogue of Microorganisms (GCM) 10K type strain sequencing project: providing services to taxonomists for standard genome sequencing and annotation.</title>
        <authorList>
            <consortium name="The Broad Institute Genomics Platform"/>
            <consortium name="The Broad Institute Genome Sequencing Center for Infectious Disease"/>
            <person name="Wu L."/>
            <person name="Ma J."/>
        </authorList>
    </citation>
    <scope>NUCLEOTIDE SEQUENCE [LARGE SCALE GENOMIC DNA]</scope>
    <source>
        <strain evidence="2">CGMCC 1.15342</strain>
    </source>
</reference>
<keyword evidence="2" id="KW-1185">Reference proteome</keyword>
<evidence type="ECO:0000313" key="1">
    <source>
        <dbReference type="EMBL" id="GGC41216.1"/>
    </source>
</evidence>
<evidence type="ECO:0000313" key="2">
    <source>
        <dbReference type="Proteomes" id="UP000597338"/>
    </source>
</evidence>
<organism evidence="1 2">
    <name type="scientific">Parapedobacter defluvii</name>
    <dbReference type="NCBI Taxonomy" id="2045106"/>
    <lineage>
        <taxon>Bacteria</taxon>
        <taxon>Pseudomonadati</taxon>
        <taxon>Bacteroidota</taxon>
        <taxon>Sphingobacteriia</taxon>
        <taxon>Sphingobacteriales</taxon>
        <taxon>Sphingobacteriaceae</taxon>
        <taxon>Parapedobacter</taxon>
    </lineage>
</organism>
<dbReference type="Proteomes" id="UP000597338">
    <property type="component" value="Unassembled WGS sequence"/>
</dbReference>
<name>A0ABQ1MIS3_9SPHI</name>
<gene>
    <name evidence="1" type="ORF">GCM10011386_36600</name>
</gene>
<sequence length="39" mass="4266">MAINDIKNVKAGAADKMQEGEVDIKAGCTVKMTLDELWK</sequence>
<comment type="caution">
    <text evidence="1">The sequence shown here is derived from an EMBL/GenBank/DDBJ whole genome shotgun (WGS) entry which is preliminary data.</text>
</comment>
<proteinExistence type="predicted"/>